<feature type="transmembrane region" description="Helical" evidence="2">
    <location>
        <begin position="148"/>
        <end position="168"/>
    </location>
</feature>
<feature type="transmembrane region" description="Helical" evidence="2">
    <location>
        <begin position="212"/>
        <end position="230"/>
    </location>
</feature>
<dbReference type="OrthoDB" id="6133115at2759"/>
<feature type="region of interest" description="Disordered" evidence="1">
    <location>
        <begin position="658"/>
        <end position="690"/>
    </location>
</feature>
<dbReference type="Pfam" id="PF07690">
    <property type="entry name" value="MFS_1"/>
    <property type="match status" value="1"/>
</dbReference>
<keyword evidence="2" id="KW-0472">Membrane</keyword>
<reference evidence="3" key="2">
    <citation type="submission" date="2017-10" db="EMBL/GenBank/DDBJ databases">
        <title>Ladona fulva Genome sequencing and assembly.</title>
        <authorList>
            <person name="Murali S."/>
            <person name="Richards S."/>
            <person name="Bandaranaike D."/>
            <person name="Bellair M."/>
            <person name="Blankenburg K."/>
            <person name="Chao H."/>
            <person name="Dinh H."/>
            <person name="Doddapaneni H."/>
            <person name="Dugan-Rocha S."/>
            <person name="Elkadiri S."/>
            <person name="Gnanaolivu R."/>
            <person name="Hernandez B."/>
            <person name="Skinner E."/>
            <person name="Javaid M."/>
            <person name="Lee S."/>
            <person name="Li M."/>
            <person name="Ming W."/>
            <person name="Munidasa M."/>
            <person name="Muniz J."/>
            <person name="Nguyen L."/>
            <person name="Hughes D."/>
            <person name="Osuji N."/>
            <person name="Pu L.-L."/>
            <person name="Puazo M."/>
            <person name="Qu C."/>
            <person name="Quiroz J."/>
            <person name="Raj R."/>
            <person name="Weissenberger G."/>
            <person name="Xin Y."/>
            <person name="Zou X."/>
            <person name="Han Y."/>
            <person name="Worley K."/>
            <person name="Muzny D."/>
            <person name="Gibbs R."/>
        </authorList>
    </citation>
    <scope>NUCLEOTIDE SEQUENCE</scope>
    <source>
        <strain evidence="3">Sampled in the wild</strain>
    </source>
</reference>
<proteinExistence type="predicted"/>
<dbReference type="GO" id="GO:0016020">
    <property type="term" value="C:membrane"/>
    <property type="evidence" value="ECO:0007669"/>
    <property type="project" value="TreeGrafter"/>
</dbReference>
<dbReference type="InterPro" id="IPR036259">
    <property type="entry name" value="MFS_trans_sf"/>
</dbReference>
<reference evidence="3" key="1">
    <citation type="submission" date="2013-04" db="EMBL/GenBank/DDBJ databases">
        <authorList>
            <person name="Qu J."/>
            <person name="Murali S.C."/>
            <person name="Bandaranaike D."/>
            <person name="Bellair M."/>
            <person name="Blankenburg K."/>
            <person name="Chao H."/>
            <person name="Dinh H."/>
            <person name="Doddapaneni H."/>
            <person name="Downs B."/>
            <person name="Dugan-Rocha S."/>
            <person name="Elkadiri S."/>
            <person name="Gnanaolivu R.D."/>
            <person name="Hernandez B."/>
            <person name="Javaid M."/>
            <person name="Jayaseelan J.C."/>
            <person name="Lee S."/>
            <person name="Li M."/>
            <person name="Ming W."/>
            <person name="Munidasa M."/>
            <person name="Muniz J."/>
            <person name="Nguyen L."/>
            <person name="Ongeri F."/>
            <person name="Osuji N."/>
            <person name="Pu L.-L."/>
            <person name="Puazo M."/>
            <person name="Qu C."/>
            <person name="Quiroz J."/>
            <person name="Raj R."/>
            <person name="Weissenberger G."/>
            <person name="Xin Y."/>
            <person name="Zou X."/>
            <person name="Han Y."/>
            <person name="Richards S."/>
            <person name="Worley K."/>
            <person name="Muzny D."/>
            <person name="Gibbs R."/>
        </authorList>
    </citation>
    <scope>NUCLEOTIDE SEQUENCE</scope>
    <source>
        <strain evidence="3">Sampled in the wild</strain>
    </source>
</reference>
<comment type="caution">
    <text evidence="3">The sequence shown here is derived from an EMBL/GenBank/DDBJ whole genome shotgun (WGS) entry which is preliminary data.</text>
</comment>
<organism evidence="3 4">
    <name type="scientific">Ladona fulva</name>
    <name type="common">Scarce chaser dragonfly</name>
    <name type="synonym">Libellula fulva</name>
    <dbReference type="NCBI Taxonomy" id="123851"/>
    <lineage>
        <taxon>Eukaryota</taxon>
        <taxon>Metazoa</taxon>
        <taxon>Ecdysozoa</taxon>
        <taxon>Arthropoda</taxon>
        <taxon>Hexapoda</taxon>
        <taxon>Insecta</taxon>
        <taxon>Pterygota</taxon>
        <taxon>Palaeoptera</taxon>
        <taxon>Odonata</taxon>
        <taxon>Epiprocta</taxon>
        <taxon>Anisoptera</taxon>
        <taxon>Libelluloidea</taxon>
        <taxon>Libellulidae</taxon>
        <taxon>Ladona</taxon>
    </lineage>
</organism>
<dbReference type="AlphaFoldDB" id="A0A8K0JSZ5"/>
<feature type="transmembrane region" description="Helical" evidence="2">
    <location>
        <begin position="437"/>
        <end position="460"/>
    </location>
</feature>
<dbReference type="Proteomes" id="UP000792457">
    <property type="component" value="Unassembled WGS sequence"/>
</dbReference>
<evidence type="ECO:0000313" key="4">
    <source>
        <dbReference type="Proteomes" id="UP000792457"/>
    </source>
</evidence>
<sequence>MTETPNSETGVTAQLENETKKNVSSLSWRTHVNQVMVVIGMNLHSMSVGTAIGFPTIALSEFSAVNTSTKVGSHLDYKLPIEEVGNLNDCEDQASWFGSVSVTSILLGSLVASAVQPRFGCRTSLIVGNVFLASAWSLTSVAQQPTLILASTVIASLYAGSMVAPLLVHQSETLAPQYLQKPILLSLTHISLLIGFVFEMSAGALLGWRTVAAINTAFPGTCLAILFLLPESPTIERKRKQSSISLTHFHWFCGLHHPEDKRNRDKIITQEVTVTRKTPRFRYIGLLTASLCYYHLCGMSVIRTYSVSLLELLSKGELPSYIHEFPIILGCFQICGSAVGLIFRRSADRACRLPILLSAFLGNIGCSLALGLYSHFFIHKLPPLYPGINVVSAVPSWLPTVLLGIFSFCSCMSIPLVPYSFAGEFFPSFATGFPSRLAIFISSICCFSSNKLFFLTVQLIGLRGFFWTYAITGTFCSGVICILLPRDLGCHNAESIENPPQETGEDLIEDGKEQSNDMICMEKSKVYIESFEEIDFQHQESREMCLWGKENEVANKYTEKELPDWLGDISQVDCHGGWLIEETRKGGWNVSERRHRQPGRGRRSMFVEEGTWIGHMLKVVTTATLEEEKKDFSKWKLANQAQKCWIITKGPNNQWQICSTPRGNEMSEEDDSEESEACEGSDGSSNSDELNNISIISDENESTDVNAEPDGISAIELKCSSNPNIHLKHSRSFVDLFEPTGKFISCYKRSSSLDASNHIGMK</sequence>
<feature type="transmembrane region" description="Helical" evidence="2">
    <location>
        <begin position="355"/>
        <end position="376"/>
    </location>
</feature>
<feature type="transmembrane region" description="Helical" evidence="2">
    <location>
        <begin position="396"/>
        <end position="417"/>
    </location>
</feature>
<dbReference type="EMBL" id="KZ308116">
    <property type="protein sequence ID" value="KAG8221888.1"/>
    <property type="molecule type" value="Genomic_DNA"/>
</dbReference>
<dbReference type="InterPro" id="IPR011701">
    <property type="entry name" value="MFS"/>
</dbReference>
<accession>A0A8K0JSZ5</accession>
<feature type="transmembrane region" description="Helical" evidence="2">
    <location>
        <begin position="94"/>
        <end position="112"/>
    </location>
</feature>
<dbReference type="PANTHER" id="PTHR48021:SF39">
    <property type="entry name" value="MAJOR FACILITATOR SUPERFAMILY (MFS) PROFILE DOMAIN-CONTAINING PROTEIN"/>
    <property type="match status" value="1"/>
</dbReference>
<feature type="transmembrane region" description="Helical" evidence="2">
    <location>
        <begin position="325"/>
        <end position="343"/>
    </location>
</feature>
<dbReference type="GO" id="GO:0022857">
    <property type="term" value="F:transmembrane transporter activity"/>
    <property type="evidence" value="ECO:0007669"/>
    <property type="project" value="InterPro"/>
</dbReference>
<evidence type="ECO:0000313" key="3">
    <source>
        <dbReference type="EMBL" id="KAG8221888.1"/>
    </source>
</evidence>
<keyword evidence="4" id="KW-1185">Reference proteome</keyword>
<keyword evidence="2" id="KW-1133">Transmembrane helix</keyword>
<dbReference type="InterPro" id="IPR050549">
    <property type="entry name" value="MFS_Trehalose_Transporter"/>
</dbReference>
<gene>
    <name evidence="3" type="ORF">J437_LFUL006706</name>
</gene>
<evidence type="ECO:0000256" key="2">
    <source>
        <dbReference type="SAM" id="Phobius"/>
    </source>
</evidence>
<name>A0A8K0JSZ5_LADFU</name>
<protein>
    <submittedName>
        <fullName evidence="3">Uncharacterized protein</fullName>
    </submittedName>
</protein>
<dbReference type="SUPFAM" id="SSF103473">
    <property type="entry name" value="MFS general substrate transporter"/>
    <property type="match status" value="1"/>
</dbReference>
<feature type="compositionally biased region" description="Acidic residues" evidence="1">
    <location>
        <begin position="666"/>
        <end position="679"/>
    </location>
</feature>
<feature type="transmembrane region" description="Helical" evidence="2">
    <location>
        <begin position="183"/>
        <end position="206"/>
    </location>
</feature>
<feature type="transmembrane region" description="Helical" evidence="2">
    <location>
        <begin position="466"/>
        <end position="484"/>
    </location>
</feature>
<keyword evidence="2" id="KW-0812">Transmembrane</keyword>
<feature type="transmembrane region" description="Helical" evidence="2">
    <location>
        <begin position="283"/>
        <end position="305"/>
    </location>
</feature>
<dbReference type="PANTHER" id="PTHR48021">
    <property type="match status" value="1"/>
</dbReference>
<dbReference type="Gene3D" id="1.20.1250.20">
    <property type="entry name" value="MFS general substrate transporter like domains"/>
    <property type="match status" value="1"/>
</dbReference>
<evidence type="ECO:0000256" key="1">
    <source>
        <dbReference type="SAM" id="MobiDB-lite"/>
    </source>
</evidence>
<feature type="transmembrane region" description="Helical" evidence="2">
    <location>
        <begin position="124"/>
        <end position="142"/>
    </location>
</feature>